<dbReference type="EMBL" id="BAAAZC010000027">
    <property type="protein sequence ID" value="GAA3983805.1"/>
    <property type="molecule type" value="Genomic_DNA"/>
</dbReference>
<keyword evidence="2" id="KW-1003">Cell membrane</keyword>
<feature type="transmembrane region" description="Helical" evidence="6">
    <location>
        <begin position="343"/>
        <end position="362"/>
    </location>
</feature>
<accession>A0ABP7QKI6</accession>
<feature type="transmembrane region" description="Helical" evidence="6">
    <location>
        <begin position="316"/>
        <end position="336"/>
    </location>
</feature>
<protein>
    <submittedName>
        <fullName evidence="8">ABC transporter permease</fullName>
    </submittedName>
</protein>
<feature type="transmembrane region" description="Helical" evidence="6">
    <location>
        <begin position="272"/>
        <end position="296"/>
    </location>
</feature>
<dbReference type="PANTHER" id="PTHR30294">
    <property type="entry name" value="MEMBRANE COMPONENT OF ABC TRANSPORTER YHHJ-RELATED"/>
    <property type="match status" value="1"/>
</dbReference>
<sequence length="417" mass="46299">MNKILLIIQREYLTRVRKKSFIVMIFVVPLLILAMGGIIALVAKNSDNLSTLQIVNVSDDTKIFAGKFHDVSNIKFTVSHQDLKADKADSKKDENISTLYIPADYAKKGAIQIFSKKKSPMQLTDEIEKQMGDIAFNYNMVLHHIDTAVIHSIKKADISVNTVEITDAGDKSSNLGANMGVGIACAIFIYISLFIYGGQVMRGVIEEKTSRIIEVIISSVKPFQLMLGKIIGVGLVGLTQFSAWIILSVISSKIAGHAFNSPQSFMAGIISTLSTIPFGFILGCFLFYFLSGYLLYSALFAAVGSAVDSETETQQFMFPITLPLLFTYLLSVTVLFRAPDSALAVWLSIIPFTAPVAMMVRLPFDPPTWQIALSMFMMIVGFLFTTYVASRIYRVGILMYGKKASFKELSKWFFYKE</sequence>
<evidence type="ECO:0000313" key="9">
    <source>
        <dbReference type="Proteomes" id="UP001500742"/>
    </source>
</evidence>
<reference evidence="9" key="1">
    <citation type="journal article" date="2019" name="Int. J. Syst. Evol. Microbiol.">
        <title>The Global Catalogue of Microorganisms (GCM) 10K type strain sequencing project: providing services to taxonomists for standard genome sequencing and annotation.</title>
        <authorList>
            <consortium name="The Broad Institute Genomics Platform"/>
            <consortium name="The Broad Institute Genome Sequencing Center for Infectious Disease"/>
            <person name="Wu L."/>
            <person name="Ma J."/>
        </authorList>
    </citation>
    <scope>NUCLEOTIDE SEQUENCE [LARGE SCALE GENOMIC DNA]</scope>
    <source>
        <strain evidence="9">JCM 16601</strain>
    </source>
</reference>
<feature type="transmembrane region" description="Helical" evidence="6">
    <location>
        <begin position="179"/>
        <end position="200"/>
    </location>
</feature>
<evidence type="ECO:0000256" key="6">
    <source>
        <dbReference type="SAM" id="Phobius"/>
    </source>
</evidence>
<keyword evidence="3 6" id="KW-0812">Transmembrane</keyword>
<evidence type="ECO:0000313" key="8">
    <source>
        <dbReference type="EMBL" id="GAA3983805.1"/>
    </source>
</evidence>
<dbReference type="Pfam" id="PF12698">
    <property type="entry name" value="ABC2_membrane_3"/>
    <property type="match status" value="1"/>
</dbReference>
<feature type="transmembrane region" description="Helical" evidence="6">
    <location>
        <begin position="21"/>
        <end position="43"/>
    </location>
</feature>
<feature type="transmembrane region" description="Helical" evidence="6">
    <location>
        <begin position="368"/>
        <end position="389"/>
    </location>
</feature>
<dbReference type="SUPFAM" id="SSF53850">
    <property type="entry name" value="Periplasmic binding protein-like II"/>
    <property type="match status" value="1"/>
</dbReference>
<evidence type="ECO:0000256" key="4">
    <source>
        <dbReference type="ARBA" id="ARBA00022989"/>
    </source>
</evidence>
<name>A0ABP7QKI6_9SPHI</name>
<evidence type="ECO:0000256" key="5">
    <source>
        <dbReference type="ARBA" id="ARBA00023136"/>
    </source>
</evidence>
<evidence type="ECO:0000256" key="3">
    <source>
        <dbReference type="ARBA" id="ARBA00022692"/>
    </source>
</evidence>
<keyword evidence="5 6" id="KW-0472">Membrane</keyword>
<dbReference type="InterPro" id="IPR013525">
    <property type="entry name" value="ABC2_TM"/>
</dbReference>
<dbReference type="Proteomes" id="UP001500742">
    <property type="component" value="Unassembled WGS sequence"/>
</dbReference>
<keyword evidence="4 6" id="KW-1133">Transmembrane helix</keyword>
<dbReference type="InterPro" id="IPR051449">
    <property type="entry name" value="ABC-2_transporter_component"/>
</dbReference>
<comment type="caution">
    <text evidence="8">The sequence shown here is derived from an EMBL/GenBank/DDBJ whole genome shotgun (WGS) entry which is preliminary data.</text>
</comment>
<evidence type="ECO:0000256" key="2">
    <source>
        <dbReference type="ARBA" id="ARBA00022475"/>
    </source>
</evidence>
<organism evidence="8 9">
    <name type="scientific">Mucilaginibacter dorajii</name>
    <dbReference type="NCBI Taxonomy" id="692994"/>
    <lineage>
        <taxon>Bacteria</taxon>
        <taxon>Pseudomonadati</taxon>
        <taxon>Bacteroidota</taxon>
        <taxon>Sphingobacteriia</taxon>
        <taxon>Sphingobacteriales</taxon>
        <taxon>Sphingobacteriaceae</taxon>
        <taxon>Mucilaginibacter</taxon>
    </lineage>
</organism>
<proteinExistence type="predicted"/>
<evidence type="ECO:0000256" key="1">
    <source>
        <dbReference type="ARBA" id="ARBA00004651"/>
    </source>
</evidence>
<keyword evidence="9" id="KW-1185">Reference proteome</keyword>
<dbReference type="PANTHER" id="PTHR30294:SF29">
    <property type="entry name" value="MULTIDRUG ABC TRANSPORTER PERMEASE YBHS-RELATED"/>
    <property type="match status" value="1"/>
</dbReference>
<gene>
    <name evidence="8" type="ORF">GCM10022210_39440</name>
</gene>
<dbReference type="RefSeq" id="WP_259089947.1">
    <property type="nucleotide sequence ID" value="NZ_BAAAZC010000027.1"/>
</dbReference>
<comment type="subcellular location">
    <subcellularLocation>
        <location evidence="1">Cell membrane</location>
        <topology evidence="1">Multi-pass membrane protein</topology>
    </subcellularLocation>
</comment>
<evidence type="ECO:0000259" key="7">
    <source>
        <dbReference type="Pfam" id="PF12698"/>
    </source>
</evidence>
<feature type="domain" description="ABC-2 type transporter transmembrane" evidence="7">
    <location>
        <begin position="19"/>
        <end position="389"/>
    </location>
</feature>
<dbReference type="Gene3D" id="3.40.190.10">
    <property type="entry name" value="Periplasmic binding protein-like II"/>
    <property type="match status" value="1"/>
</dbReference>